<dbReference type="Gene3D" id="2.60.130.10">
    <property type="entry name" value="Aromatic compound dioxygenase"/>
    <property type="match status" value="1"/>
</dbReference>
<reference evidence="1" key="1">
    <citation type="journal article" date="2019" name="PLoS Negl. Trop. Dis.">
        <title>Revisiting the worldwide diversity of Leptospira species in the environment.</title>
        <authorList>
            <person name="Vincent A.T."/>
            <person name="Schiettekatte O."/>
            <person name="Bourhy P."/>
            <person name="Veyrier F.J."/>
            <person name="Picardeau M."/>
        </authorList>
    </citation>
    <scope>NUCLEOTIDE SEQUENCE [LARGE SCALE GENOMIC DNA]</scope>
    <source>
        <strain evidence="1">201400974</strain>
    </source>
</reference>
<protein>
    <submittedName>
        <fullName evidence="1">Intradiol ring-cleavage dioxygenase</fullName>
    </submittedName>
</protein>
<dbReference type="InterPro" id="IPR015889">
    <property type="entry name" value="Intradiol_dOase_core"/>
</dbReference>
<dbReference type="OrthoDB" id="9805815at2"/>
<dbReference type="EMBL" id="RQHV01000031">
    <property type="protein sequence ID" value="TGN13327.1"/>
    <property type="molecule type" value="Genomic_DNA"/>
</dbReference>
<dbReference type="PANTHER" id="PTHR34315:SF1">
    <property type="entry name" value="INTRADIOL RING-CLEAVAGE DIOXYGENASES DOMAIN-CONTAINING PROTEIN-RELATED"/>
    <property type="match status" value="1"/>
</dbReference>
<proteinExistence type="predicted"/>
<comment type="caution">
    <text evidence="1">The sequence shown here is derived from an EMBL/GenBank/DDBJ whole genome shotgun (WGS) entry which is preliminary data.</text>
</comment>
<dbReference type="PANTHER" id="PTHR34315">
    <property type="match status" value="1"/>
</dbReference>
<sequence length="252" mass="27443">MNRKDFLKKICLTSALIPIGFESCTEKKKNDHESLLLLLASGSDSSSTGQACTTTCAKSPEETVGPYPSNYQTLYNTYFRSDIREDRSGIPLTFNITLVNSNNNCTVVKDANIYIWHCDRDGYYSQYSQPGYLGTKDYTASTFLRGIQTTDASGKVSFSTIFPGWYTGRVCHIHARVYVSGNLVATTQFAFPDATNTTVNNFTGYSSHGQNSITNTSDGIFSGSSTDLAKQLICISGNTSGYTGSVQLGISV</sequence>
<gene>
    <name evidence="1" type="ORF">EHS11_04195</name>
</gene>
<dbReference type="GO" id="GO:0016702">
    <property type="term" value="F:oxidoreductase activity, acting on single donors with incorporation of molecular oxygen, incorporation of two atoms of oxygen"/>
    <property type="evidence" value="ECO:0007669"/>
    <property type="project" value="InterPro"/>
</dbReference>
<organism evidence="1 2">
    <name type="scientific">Leptospira ilyithenensis</name>
    <dbReference type="NCBI Taxonomy" id="2484901"/>
    <lineage>
        <taxon>Bacteria</taxon>
        <taxon>Pseudomonadati</taxon>
        <taxon>Spirochaetota</taxon>
        <taxon>Spirochaetia</taxon>
        <taxon>Leptospirales</taxon>
        <taxon>Leptospiraceae</taxon>
        <taxon>Leptospira</taxon>
    </lineage>
</organism>
<dbReference type="GO" id="GO:0008199">
    <property type="term" value="F:ferric iron binding"/>
    <property type="evidence" value="ECO:0007669"/>
    <property type="project" value="InterPro"/>
</dbReference>
<dbReference type="Proteomes" id="UP000298264">
    <property type="component" value="Unassembled WGS sequence"/>
</dbReference>
<evidence type="ECO:0000313" key="2">
    <source>
        <dbReference type="Proteomes" id="UP000298264"/>
    </source>
</evidence>
<keyword evidence="1" id="KW-0560">Oxidoreductase</keyword>
<dbReference type="SUPFAM" id="SSF49482">
    <property type="entry name" value="Aromatic compound dioxygenase"/>
    <property type="match status" value="1"/>
</dbReference>
<dbReference type="AlphaFoldDB" id="A0A4R9LW55"/>
<name>A0A4R9LW55_9LEPT</name>
<keyword evidence="2" id="KW-1185">Reference proteome</keyword>
<accession>A0A4R9LW55</accession>
<keyword evidence="1" id="KW-0223">Dioxygenase</keyword>
<evidence type="ECO:0000313" key="1">
    <source>
        <dbReference type="EMBL" id="TGN13327.1"/>
    </source>
</evidence>